<evidence type="ECO:0000313" key="1">
    <source>
        <dbReference type="EMBL" id="TFF39604.1"/>
    </source>
</evidence>
<dbReference type="EMBL" id="SOZE01000003">
    <property type="protein sequence ID" value="TFF39604.1"/>
    <property type="molecule type" value="Genomic_DNA"/>
</dbReference>
<sequence>MDKRDNLLNKIKACGFPEKEVFVSVAEFFDGNDDDGSIGCNIFPDPPSLNEFRDTLETITKDSRTDIIYVRIADIEDGDWFYTDTVYIAGDYTLEEIEEKFAPLKPDEVYKGLIYSKPSNIPSLKDGSIGYSVWWD</sequence>
<proteinExistence type="predicted"/>
<accession>A0A4Y8SMB9</accession>
<comment type="caution">
    <text evidence="1">The sequence shown here is derived from an EMBL/GenBank/DDBJ whole genome shotgun (WGS) entry which is preliminary data.</text>
</comment>
<protein>
    <submittedName>
        <fullName evidence="1">Uncharacterized protein</fullName>
    </submittedName>
</protein>
<reference evidence="1 2" key="1">
    <citation type="journal article" date="2017" name="Int. J. Syst. Evol. Microbiol.">
        <title>Mucilaginibacterpsychrotolerans sp. nov., isolated from peatlands.</title>
        <authorList>
            <person name="Deng Y."/>
            <person name="Shen L."/>
            <person name="Xu B."/>
            <person name="Liu Y."/>
            <person name="Gu Z."/>
            <person name="Liu H."/>
            <person name="Zhou Y."/>
        </authorList>
    </citation>
    <scope>NUCLEOTIDE SEQUENCE [LARGE SCALE GENOMIC DNA]</scope>
    <source>
        <strain evidence="1 2">NH7-4</strain>
    </source>
</reference>
<dbReference type="OrthoDB" id="1551075at2"/>
<gene>
    <name evidence="1" type="ORF">E2R66_04330</name>
</gene>
<keyword evidence="2" id="KW-1185">Reference proteome</keyword>
<dbReference type="RefSeq" id="WP_133227038.1">
    <property type="nucleotide sequence ID" value="NZ_SOZE01000003.1"/>
</dbReference>
<evidence type="ECO:0000313" key="2">
    <source>
        <dbReference type="Proteomes" id="UP000297540"/>
    </source>
</evidence>
<name>A0A4Y8SMB9_9SPHI</name>
<dbReference type="Proteomes" id="UP000297540">
    <property type="component" value="Unassembled WGS sequence"/>
</dbReference>
<organism evidence="1 2">
    <name type="scientific">Mucilaginibacter psychrotolerans</name>
    <dbReference type="NCBI Taxonomy" id="1524096"/>
    <lineage>
        <taxon>Bacteria</taxon>
        <taxon>Pseudomonadati</taxon>
        <taxon>Bacteroidota</taxon>
        <taxon>Sphingobacteriia</taxon>
        <taxon>Sphingobacteriales</taxon>
        <taxon>Sphingobacteriaceae</taxon>
        <taxon>Mucilaginibacter</taxon>
    </lineage>
</organism>
<dbReference type="AlphaFoldDB" id="A0A4Y8SMB9"/>